<protein>
    <submittedName>
        <fullName evidence="2">CLUMA_CG007956, isoform A</fullName>
    </submittedName>
</protein>
<dbReference type="AlphaFoldDB" id="A0A1J1I7S3"/>
<proteinExistence type="predicted"/>
<evidence type="ECO:0000256" key="1">
    <source>
        <dbReference type="SAM" id="MobiDB-lite"/>
    </source>
</evidence>
<accession>A0A1J1I7S3</accession>
<feature type="region of interest" description="Disordered" evidence="1">
    <location>
        <begin position="1"/>
        <end position="20"/>
    </location>
</feature>
<reference evidence="2 3" key="1">
    <citation type="submission" date="2015-04" db="EMBL/GenBank/DDBJ databases">
        <authorList>
            <person name="Syromyatnikov M.Y."/>
            <person name="Popov V.N."/>
        </authorList>
    </citation>
    <scope>NUCLEOTIDE SEQUENCE [LARGE SCALE GENOMIC DNA]</scope>
</reference>
<organism evidence="2 3">
    <name type="scientific">Clunio marinus</name>
    <dbReference type="NCBI Taxonomy" id="568069"/>
    <lineage>
        <taxon>Eukaryota</taxon>
        <taxon>Metazoa</taxon>
        <taxon>Ecdysozoa</taxon>
        <taxon>Arthropoda</taxon>
        <taxon>Hexapoda</taxon>
        <taxon>Insecta</taxon>
        <taxon>Pterygota</taxon>
        <taxon>Neoptera</taxon>
        <taxon>Endopterygota</taxon>
        <taxon>Diptera</taxon>
        <taxon>Nematocera</taxon>
        <taxon>Chironomoidea</taxon>
        <taxon>Chironomidae</taxon>
        <taxon>Clunio</taxon>
    </lineage>
</organism>
<dbReference type="EMBL" id="CVRI01000038">
    <property type="protein sequence ID" value="CRK94449.1"/>
    <property type="molecule type" value="Genomic_DNA"/>
</dbReference>
<sequence length="74" mass="8705">MKEMPIKLHNTINSTSQNAEDRTDVMECSKEVSLWVCCMHDKKHACSLSLHRRQMTKQIILKLKEEKEILLHLT</sequence>
<gene>
    <name evidence="2" type="ORF">CLUMA_CG007956</name>
</gene>
<evidence type="ECO:0000313" key="2">
    <source>
        <dbReference type="EMBL" id="CRK94449.1"/>
    </source>
</evidence>
<evidence type="ECO:0000313" key="3">
    <source>
        <dbReference type="Proteomes" id="UP000183832"/>
    </source>
</evidence>
<keyword evidence="3" id="KW-1185">Reference proteome</keyword>
<name>A0A1J1I7S3_9DIPT</name>
<dbReference type="Proteomes" id="UP000183832">
    <property type="component" value="Unassembled WGS sequence"/>
</dbReference>